<dbReference type="InterPro" id="IPR036390">
    <property type="entry name" value="WH_DNA-bd_sf"/>
</dbReference>
<comment type="caution">
    <text evidence="2">The sequence shown here is derived from an EMBL/GenBank/DDBJ whole genome shotgun (WGS) entry which is preliminary data.</text>
</comment>
<dbReference type="PANTHER" id="PTHR33164">
    <property type="entry name" value="TRANSCRIPTIONAL REGULATOR, MARR FAMILY"/>
    <property type="match status" value="1"/>
</dbReference>
<proteinExistence type="predicted"/>
<gene>
    <name evidence="2" type="ORF">AHIS1636_31610</name>
</gene>
<reference evidence="2 3" key="1">
    <citation type="journal article" date="2023" name="Int. J. Syst. Evol. Microbiol.">
        <title>Arthrobacter mangrovi sp. nov., an actinobacterium isolated from the rhizosphere of a mangrove.</title>
        <authorList>
            <person name="Hamada M."/>
            <person name="Saitou S."/>
            <person name="Enomoto N."/>
            <person name="Nanri K."/>
            <person name="Hidaka K."/>
            <person name="Miura T."/>
            <person name="Tamura T."/>
        </authorList>
    </citation>
    <scope>NUCLEOTIDE SEQUENCE [LARGE SCALE GENOMIC DNA]</scope>
    <source>
        <strain evidence="2 3">NBRC 112813</strain>
    </source>
</reference>
<name>A0ABQ5MXN6_9MICC</name>
<feature type="domain" description="HTH marR-type" evidence="1">
    <location>
        <begin position="6"/>
        <end position="137"/>
    </location>
</feature>
<evidence type="ECO:0000259" key="1">
    <source>
        <dbReference type="PROSITE" id="PS50995"/>
    </source>
</evidence>
<dbReference type="EMBL" id="BRVS01000022">
    <property type="protein sequence ID" value="GLB68719.1"/>
    <property type="molecule type" value="Genomic_DNA"/>
</dbReference>
<sequence>MPDLNNWPTARLLSTAARLVEHAWDEQLASLGLTHAGRIALEVLDAGGPMVQAAVAAGVRVQAQTMGKTLSRLQAHGHITRVPNQADRRSHRVAVSDLGRAVLVRARELELTLAPGGDADAVELRDKLAAVIRRLGSDRWG</sequence>
<dbReference type="InterPro" id="IPR000835">
    <property type="entry name" value="HTH_MarR-typ"/>
</dbReference>
<dbReference type="InterPro" id="IPR036388">
    <property type="entry name" value="WH-like_DNA-bd_sf"/>
</dbReference>
<dbReference type="Proteomes" id="UP001209654">
    <property type="component" value="Unassembled WGS sequence"/>
</dbReference>
<dbReference type="PANTHER" id="PTHR33164:SF43">
    <property type="entry name" value="HTH-TYPE TRANSCRIPTIONAL REPRESSOR YETL"/>
    <property type="match status" value="1"/>
</dbReference>
<keyword evidence="3" id="KW-1185">Reference proteome</keyword>
<dbReference type="InterPro" id="IPR039422">
    <property type="entry name" value="MarR/SlyA-like"/>
</dbReference>
<dbReference type="Pfam" id="PF12802">
    <property type="entry name" value="MarR_2"/>
    <property type="match status" value="1"/>
</dbReference>
<evidence type="ECO:0000313" key="2">
    <source>
        <dbReference type="EMBL" id="GLB68719.1"/>
    </source>
</evidence>
<evidence type="ECO:0000313" key="3">
    <source>
        <dbReference type="Proteomes" id="UP001209654"/>
    </source>
</evidence>
<dbReference type="PROSITE" id="PS50995">
    <property type="entry name" value="HTH_MARR_2"/>
    <property type="match status" value="1"/>
</dbReference>
<dbReference type="RefSeq" id="WP_264796817.1">
    <property type="nucleotide sequence ID" value="NZ_BRVS01000022.1"/>
</dbReference>
<dbReference type="SMART" id="SM00347">
    <property type="entry name" value="HTH_MARR"/>
    <property type="match status" value="1"/>
</dbReference>
<organism evidence="2 3">
    <name type="scientific">Arthrobacter mangrovi</name>
    <dbReference type="NCBI Taxonomy" id="2966350"/>
    <lineage>
        <taxon>Bacteria</taxon>
        <taxon>Bacillati</taxon>
        <taxon>Actinomycetota</taxon>
        <taxon>Actinomycetes</taxon>
        <taxon>Micrococcales</taxon>
        <taxon>Micrococcaceae</taxon>
        <taxon>Arthrobacter</taxon>
    </lineage>
</organism>
<dbReference type="SUPFAM" id="SSF46785">
    <property type="entry name" value="Winged helix' DNA-binding domain"/>
    <property type="match status" value="1"/>
</dbReference>
<dbReference type="Gene3D" id="1.10.10.10">
    <property type="entry name" value="Winged helix-like DNA-binding domain superfamily/Winged helix DNA-binding domain"/>
    <property type="match status" value="1"/>
</dbReference>
<protein>
    <submittedName>
        <fullName evidence="2">MarR family transcriptional regulator</fullName>
    </submittedName>
</protein>
<accession>A0ABQ5MXN6</accession>